<name>A0A5D2LGF4_GOSTO</name>
<sequence>MRTCLYKCNRVTLFLGLKSEKSCIIYRSICGSEEMTVIGEVNLVTHHQARWRFLYRGHALPGCISILTVTDGFQWWHFQCRSEGDNMYCINGSEWSRFVQTRINAMITLYSKQDGEDFHRIRVRS</sequence>
<evidence type="ECO:0008006" key="3">
    <source>
        <dbReference type="Google" id="ProtNLM"/>
    </source>
</evidence>
<protein>
    <recommendedName>
        <fullName evidence="3">TF-B3 domain-containing protein</fullName>
    </recommendedName>
</protein>
<reference evidence="1 2" key="1">
    <citation type="submission" date="2019-07" db="EMBL/GenBank/DDBJ databases">
        <title>WGS assembly of Gossypium tomentosum.</title>
        <authorList>
            <person name="Chen Z.J."/>
            <person name="Sreedasyam A."/>
            <person name="Ando A."/>
            <person name="Song Q."/>
            <person name="De L."/>
            <person name="Hulse-Kemp A."/>
            <person name="Ding M."/>
            <person name="Ye W."/>
            <person name="Kirkbride R."/>
            <person name="Jenkins J."/>
            <person name="Plott C."/>
            <person name="Lovell J."/>
            <person name="Lin Y.-M."/>
            <person name="Vaughn R."/>
            <person name="Liu B."/>
            <person name="Li W."/>
            <person name="Simpson S."/>
            <person name="Scheffler B."/>
            <person name="Saski C."/>
            <person name="Grover C."/>
            <person name="Hu G."/>
            <person name="Conover J."/>
            <person name="Carlson J."/>
            <person name="Shu S."/>
            <person name="Boston L."/>
            <person name="Williams M."/>
            <person name="Peterson D."/>
            <person name="Mcgee K."/>
            <person name="Jones D."/>
            <person name="Wendel J."/>
            <person name="Stelly D."/>
            <person name="Grimwood J."/>
            <person name="Schmutz J."/>
        </authorList>
    </citation>
    <scope>NUCLEOTIDE SEQUENCE [LARGE SCALE GENOMIC DNA]</scope>
    <source>
        <strain evidence="1">7179.01</strain>
    </source>
</reference>
<keyword evidence="2" id="KW-1185">Reference proteome</keyword>
<organism evidence="1 2">
    <name type="scientific">Gossypium tomentosum</name>
    <name type="common">Hawaiian cotton</name>
    <name type="synonym">Gossypium sandvicense</name>
    <dbReference type="NCBI Taxonomy" id="34277"/>
    <lineage>
        <taxon>Eukaryota</taxon>
        <taxon>Viridiplantae</taxon>
        <taxon>Streptophyta</taxon>
        <taxon>Embryophyta</taxon>
        <taxon>Tracheophyta</taxon>
        <taxon>Spermatophyta</taxon>
        <taxon>Magnoliopsida</taxon>
        <taxon>eudicotyledons</taxon>
        <taxon>Gunneridae</taxon>
        <taxon>Pentapetalae</taxon>
        <taxon>rosids</taxon>
        <taxon>malvids</taxon>
        <taxon>Malvales</taxon>
        <taxon>Malvaceae</taxon>
        <taxon>Malvoideae</taxon>
        <taxon>Gossypium</taxon>
    </lineage>
</organism>
<dbReference type="AlphaFoldDB" id="A0A5D2LGF4"/>
<dbReference type="EMBL" id="CM017626">
    <property type="protein sequence ID" value="TYH78265.1"/>
    <property type="molecule type" value="Genomic_DNA"/>
</dbReference>
<dbReference type="Proteomes" id="UP000322667">
    <property type="component" value="Chromosome D04"/>
</dbReference>
<gene>
    <name evidence="1" type="ORF">ES332_D04G213900v1</name>
</gene>
<evidence type="ECO:0000313" key="1">
    <source>
        <dbReference type="EMBL" id="TYH78265.1"/>
    </source>
</evidence>
<proteinExistence type="predicted"/>
<evidence type="ECO:0000313" key="2">
    <source>
        <dbReference type="Proteomes" id="UP000322667"/>
    </source>
</evidence>
<accession>A0A5D2LGF4</accession>